<reference evidence="2" key="1">
    <citation type="journal article" date="2023" name="Commun. Biol.">
        <title>Genome analysis of Parmales, the sister group of diatoms, reveals the evolutionary specialization of diatoms from phago-mixotrophs to photoautotrophs.</title>
        <authorList>
            <person name="Ban H."/>
            <person name="Sato S."/>
            <person name="Yoshikawa S."/>
            <person name="Yamada K."/>
            <person name="Nakamura Y."/>
            <person name="Ichinomiya M."/>
            <person name="Sato N."/>
            <person name="Blanc-Mathieu R."/>
            <person name="Endo H."/>
            <person name="Kuwata A."/>
            <person name="Ogata H."/>
        </authorList>
    </citation>
    <scope>NUCLEOTIDE SEQUENCE [LARGE SCALE GENOMIC DNA]</scope>
    <source>
        <strain evidence="2">NIES 3700</strain>
    </source>
</reference>
<keyword evidence="2" id="KW-1185">Reference proteome</keyword>
<proteinExistence type="predicted"/>
<sequence>MLSNARNALPPPQPTLASQQSLSMNLSLFNEIMDSEETLPISYDPISEAPPPMNPGLMQKVSSHYIGPGKDARRSETTNLKSTLQQFRSAELAIGSDIFRRHLHGNTMPF</sequence>
<organism evidence="1 2">
    <name type="scientific">Triparma laevis f. longispina</name>
    <dbReference type="NCBI Taxonomy" id="1714387"/>
    <lineage>
        <taxon>Eukaryota</taxon>
        <taxon>Sar</taxon>
        <taxon>Stramenopiles</taxon>
        <taxon>Ochrophyta</taxon>
        <taxon>Bolidophyceae</taxon>
        <taxon>Parmales</taxon>
        <taxon>Triparmaceae</taxon>
        <taxon>Triparma</taxon>
    </lineage>
</organism>
<evidence type="ECO:0000313" key="1">
    <source>
        <dbReference type="EMBL" id="GMI07252.1"/>
    </source>
</evidence>
<protein>
    <submittedName>
        <fullName evidence="1">Uncharacterized protein</fullName>
    </submittedName>
</protein>
<dbReference type="Proteomes" id="UP001165122">
    <property type="component" value="Unassembled WGS sequence"/>
</dbReference>
<accession>A0A9W7CIS0</accession>
<gene>
    <name evidence="1" type="ORF">TrLO_g6085</name>
</gene>
<comment type="caution">
    <text evidence="1">The sequence shown here is derived from an EMBL/GenBank/DDBJ whole genome shotgun (WGS) entry which is preliminary data.</text>
</comment>
<evidence type="ECO:0000313" key="2">
    <source>
        <dbReference type="Proteomes" id="UP001165122"/>
    </source>
</evidence>
<dbReference type="EMBL" id="BRXW01000110">
    <property type="protein sequence ID" value="GMI07252.1"/>
    <property type="molecule type" value="Genomic_DNA"/>
</dbReference>
<dbReference type="AlphaFoldDB" id="A0A9W7CIS0"/>
<name>A0A9W7CIS0_9STRA</name>